<keyword evidence="2" id="KW-1185">Reference proteome</keyword>
<evidence type="ECO:0000313" key="1">
    <source>
        <dbReference type="EMBL" id="KAK3361547.1"/>
    </source>
</evidence>
<dbReference type="AlphaFoldDB" id="A0AAE0JU09"/>
<reference evidence="1" key="1">
    <citation type="journal article" date="2023" name="Mol. Phylogenet. Evol.">
        <title>Genome-scale phylogeny and comparative genomics of the fungal order Sordariales.</title>
        <authorList>
            <person name="Hensen N."/>
            <person name="Bonometti L."/>
            <person name="Westerberg I."/>
            <person name="Brannstrom I.O."/>
            <person name="Guillou S."/>
            <person name="Cros-Aarteil S."/>
            <person name="Calhoun S."/>
            <person name="Haridas S."/>
            <person name="Kuo A."/>
            <person name="Mondo S."/>
            <person name="Pangilinan J."/>
            <person name="Riley R."/>
            <person name="LaButti K."/>
            <person name="Andreopoulos B."/>
            <person name="Lipzen A."/>
            <person name="Chen C."/>
            <person name="Yan M."/>
            <person name="Daum C."/>
            <person name="Ng V."/>
            <person name="Clum A."/>
            <person name="Steindorff A."/>
            <person name="Ohm R.A."/>
            <person name="Martin F."/>
            <person name="Silar P."/>
            <person name="Natvig D.O."/>
            <person name="Lalanne C."/>
            <person name="Gautier V."/>
            <person name="Ament-Velasquez S.L."/>
            <person name="Kruys A."/>
            <person name="Hutchinson M.I."/>
            <person name="Powell A.J."/>
            <person name="Barry K."/>
            <person name="Miller A.N."/>
            <person name="Grigoriev I.V."/>
            <person name="Debuchy R."/>
            <person name="Gladieux P."/>
            <person name="Hiltunen Thoren M."/>
            <person name="Johannesson H."/>
        </authorList>
    </citation>
    <scope>NUCLEOTIDE SEQUENCE</scope>
    <source>
        <strain evidence="1">CBS 958.72</strain>
    </source>
</reference>
<reference evidence="1" key="2">
    <citation type="submission" date="2023-06" db="EMBL/GenBank/DDBJ databases">
        <authorList>
            <consortium name="Lawrence Berkeley National Laboratory"/>
            <person name="Haridas S."/>
            <person name="Hensen N."/>
            <person name="Bonometti L."/>
            <person name="Westerberg I."/>
            <person name="Brannstrom I.O."/>
            <person name="Guillou S."/>
            <person name="Cros-Aarteil S."/>
            <person name="Calhoun S."/>
            <person name="Kuo A."/>
            <person name="Mondo S."/>
            <person name="Pangilinan J."/>
            <person name="Riley R."/>
            <person name="Labutti K."/>
            <person name="Andreopoulos B."/>
            <person name="Lipzen A."/>
            <person name="Chen C."/>
            <person name="Yanf M."/>
            <person name="Daum C."/>
            <person name="Ng V."/>
            <person name="Clum A."/>
            <person name="Steindorff A."/>
            <person name="Ohm R."/>
            <person name="Martin F."/>
            <person name="Silar P."/>
            <person name="Natvig D."/>
            <person name="Lalanne C."/>
            <person name="Gautier V."/>
            <person name="Ament-Velasquez S.L."/>
            <person name="Kruys A."/>
            <person name="Hutchinson M.I."/>
            <person name="Powell A.J."/>
            <person name="Barry K."/>
            <person name="Miller A.N."/>
            <person name="Grigoriev I.V."/>
            <person name="Debuchy R."/>
            <person name="Gladieux P."/>
            <person name="Thoren M.H."/>
            <person name="Johannesson H."/>
        </authorList>
    </citation>
    <scope>NUCLEOTIDE SEQUENCE</scope>
    <source>
        <strain evidence="1">CBS 958.72</strain>
    </source>
</reference>
<dbReference type="EMBL" id="JAULSN010000011">
    <property type="protein sequence ID" value="KAK3361547.1"/>
    <property type="molecule type" value="Genomic_DNA"/>
</dbReference>
<comment type="caution">
    <text evidence="1">The sequence shown here is derived from an EMBL/GenBank/DDBJ whole genome shotgun (WGS) entry which is preliminary data.</text>
</comment>
<name>A0AAE0JU09_9PEZI</name>
<sequence>MHLTLMPLIWGLPLFFRRESSWCCVLRRWLTGVHTHDVAPCFIFALRVRLLLGISGADVSVVVVDLGEGVICKHWGYVFLSPPCGVPRPFLLAD</sequence>
<evidence type="ECO:0000313" key="2">
    <source>
        <dbReference type="Proteomes" id="UP001287356"/>
    </source>
</evidence>
<protein>
    <submittedName>
        <fullName evidence="1">Uncharacterized protein</fullName>
    </submittedName>
</protein>
<proteinExistence type="predicted"/>
<organism evidence="1 2">
    <name type="scientific">Lasiosphaeria ovina</name>
    <dbReference type="NCBI Taxonomy" id="92902"/>
    <lineage>
        <taxon>Eukaryota</taxon>
        <taxon>Fungi</taxon>
        <taxon>Dikarya</taxon>
        <taxon>Ascomycota</taxon>
        <taxon>Pezizomycotina</taxon>
        <taxon>Sordariomycetes</taxon>
        <taxon>Sordariomycetidae</taxon>
        <taxon>Sordariales</taxon>
        <taxon>Lasiosphaeriaceae</taxon>
        <taxon>Lasiosphaeria</taxon>
    </lineage>
</organism>
<accession>A0AAE0JU09</accession>
<dbReference type="Proteomes" id="UP001287356">
    <property type="component" value="Unassembled WGS sequence"/>
</dbReference>
<gene>
    <name evidence="1" type="ORF">B0T24DRAFT_641825</name>
</gene>